<reference evidence="1" key="1">
    <citation type="submission" date="2018-02" db="EMBL/GenBank/DDBJ databases">
        <title>Rhizophora mucronata_Transcriptome.</title>
        <authorList>
            <person name="Meera S.P."/>
            <person name="Sreeshan A."/>
            <person name="Augustine A."/>
        </authorList>
    </citation>
    <scope>NUCLEOTIDE SEQUENCE</scope>
    <source>
        <tissue evidence="1">Leaf</tissue>
    </source>
</reference>
<dbReference type="EMBL" id="GGEC01093003">
    <property type="protein sequence ID" value="MBX73487.1"/>
    <property type="molecule type" value="Transcribed_RNA"/>
</dbReference>
<accession>A0A2P2R2T5</accession>
<dbReference type="AlphaFoldDB" id="A0A2P2R2T5"/>
<evidence type="ECO:0000313" key="1">
    <source>
        <dbReference type="EMBL" id="MBX73487.1"/>
    </source>
</evidence>
<proteinExistence type="predicted"/>
<name>A0A2P2R2T5_RHIMU</name>
<sequence>MMNPNEKIILRNKKVKLNLKFRGNNCPFTQIICNVFYFNRA</sequence>
<protein>
    <submittedName>
        <fullName evidence="1">Uncharacterized protein</fullName>
    </submittedName>
</protein>
<organism evidence="1">
    <name type="scientific">Rhizophora mucronata</name>
    <name type="common">Asiatic mangrove</name>
    <dbReference type="NCBI Taxonomy" id="61149"/>
    <lineage>
        <taxon>Eukaryota</taxon>
        <taxon>Viridiplantae</taxon>
        <taxon>Streptophyta</taxon>
        <taxon>Embryophyta</taxon>
        <taxon>Tracheophyta</taxon>
        <taxon>Spermatophyta</taxon>
        <taxon>Magnoliopsida</taxon>
        <taxon>eudicotyledons</taxon>
        <taxon>Gunneridae</taxon>
        <taxon>Pentapetalae</taxon>
        <taxon>rosids</taxon>
        <taxon>fabids</taxon>
        <taxon>Malpighiales</taxon>
        <taxon>Rhizophoraceae</taxon>
        <taxon>Rhizophora</taxon>
    </lineage>
</organism>